<gene>
    <name evidence="2" type="ORF">D2V04_06305</name>
</gene>
<dbReference type="RefSeq" id="WP_119512411.1">
    <property type="nucleotide sequence ID" value="NZ_QXFK01000014.1"/>
</dbReference>
<keyword evidence="1" id="KW-1133">Transmembrane helix</keyword>
<evidence type="ECO:0000256" key="1">
    <source>
        <dbReference type="SAM" id="Phobius"/>
    </source>
</evidence>
<keyword evidence="1" id="KW-0472">Membrane</keyword>
<keyword evidence="1" id="KW-0812">Transmembrane</keyword>
<name>A0A418NK78_9SPHN</name>
<keyword evidence="3" id="KW-1185">Reference proteome</keyword>
<evidence type="ECO:0000313" key="2">
    <source>
        <dbReference type="EMBL" id="RIV79579.1"/>
    </source>
</evidence>
<dbReference type="OrthoDB" id="7597097at2"/>
<reference evidence="2 3" key="1">
    <citation type="submission" date="2018-08" db="EMBL/GenBank/DDBJ databases">
        <title>Altererythrobacter sp.Ery1 and Ery12, the genome sequencing of novel strains in genus Alterythrobacter.</title>
        <authorList>
            <person name="Cheng H."/>
            <person name="Wu Y.-H."/>
            <person name="Fang C."/>
            <person name="Xu X.-W."/>
        </authorList>
    </citation>
    <scope>NUCLEOTIDE SEQUENCE [LARGE SCALE GENOMIC DNA]</scope>
    <source>
        <strain evidence="2 3">Ery1</strain>
    </source>
</reference>
<protein>
    <submittedName>
        <fullName evidence="2">Zinc ribbon domain-containing protein</fullName>
    </submittedName>
</protein>
<dbReference type="AlphaFoldDB" id="A0A418NK78"/>
<dbReference type="EMBL" id="QXFK01000014">
    <property type="protein sequence ID" value="RIV79579.1"/>
    <property type="molecule type" value="Genomic_DNA"/>
</dbReference>
<feature type="transmembrane region" description="Helical" evidence="1">
    <location>
        <begin position="28"/>
        <end position="46"/>
    </location>
</feature>
<sequence length="88" mass="9250">MEFLLIWAVCGAAAYAVANSKGRSGCAWGLIGFLLGPLGLLVAFVMPADTSRIERAGLQGGELRKCPQCAETIKAEARKCRYCGSVVG</sequence>
<organism evidence="2 3">
    <name type="scientific">Pelagerythrobacter aerophilus</name>
    <dbReference type="NCBI Taxonomy" id="2306995"/>
    <lineage>
        <taxon>Bacteria</taxon>
        <taxon>Pseudomonadati</taxon>
        <taxon>Pseudomonadota</taxon>
        <taxon>Alphaproteobacteria</taxon>
        <taxon>Sphingomonadales</taxon>
        <taxon>Erythrobacteraceae</taxon>
        <taxon>Pelagerythrobacter</taxon>
    </lineage>
</organism>
<dbReference type="Proteomes" id="UP000285092">
    <property type="component" value="Unassembled WGS sequence"/>
</dbReference>
<evidence type="ECO:0000313" key="3">
    <source>
        <dbReference type="Proteomes" id="UP000285092"/>
    </source>
</evidence>
<proteinExistence type="predicted"/>
<comment type="caution">
    <text evidence="2">The sequence shown here is derived from an EMBL/GenBank/DDBJ whole genome shotgun (WGS) entry which is preliminary data.</text>
</comment>
<accession>A0A418NK78</accession>